<evidence type="ECO:0000313" key="2">
    <source>
        <dbReference type="Proteomes" id="UP000234681"/>
    </source>
</evidence>
<dbReference type="AlphaFoldDB" id="A6IAE9"/>
<gene>
    <name evidence="1" type="ORF">rCG_56383</name>
</gene>
<name>A6IAE9_RAT</name>
<dbReference type="EMBL" id="CH473957">
    <property type="protein sequence ID" value="EDL91067.1"/>
    <property type="molecule type" value="Genomic_DNA"/>
</dbReference>
<organism evidence="1 2">
    <name type="scientific">Rattus norvegicus</name>
    <name type="common">Rat</name>
    <dbReference type="NCBI Taxonomy" id="10116"/>
    <lineage>
        <taxon>Eukaryota</taxon>
        <taxon>Metazoa</taxon>
        <taxon>Chordata</taxon>
        <taxon>Craniata</taxon>
        <taxon>Vertebrata</taxon>
        <taxon>Euteleostomi</taxon>
        <taxon>Mammalia</taxon>
        <taxon>Eutheria</taxon>
        <taxon>Euarchontoglires</taxon>
        <taxon>Glires</taxon>
        <taxon>Rodentia</taxon>
        <taxon>Myomorpha</taxon>
        <taxon>Muroidea</taxon>
        <taxon>Muridae</taxon>
        <taxon>Murinae</taxon>
        <taxon>Rattus</taxon>
    </lineage>
</organism>
<proteinExistence type="predicted"/>
<sequence>MSLIGKLIKCVVICLRCDIELRDLKNGRIIS</sequence>
<evidence type="ECO:0000313" key="1">
    <source>
        <dbReference type="EMBL" id="EDL91067.1"/>
    </source>
</evidence>
<reference evidence="2" key="1">
    <citation type="submission" date="2005-09" db="EMBL/GenBank/DDBJ databases">
        <authorList>
            <person name="Mural R.J."/>
            <person name="Li P.W."/>
            <person name="Adams M.D."/>
            <person name="Amanatides P.G."/>
            <person name="Baden-Tillson H."/>
            <person name="Barnstead M."/>
            <person name="Chin S.H."/>
            <person name="Dew I."/>
            <person name="Evans C.A."/>
            <person name="Ferriera S."/>
            <person name="Flanigan M."/>
            <person name="Fosler C."/>
            <person name="Glodek A."/>
            <person name="Gu Z."/>
            <person name="Holt R.A."/>
            <person name="Jennings D."/>
            <person name="Kraft C.L."/>
            <person name="Lu F."/>
            <person name="Nguyen T."/>
            <person name="Nusskern D.R."/>
            <person name="Pfannkoch C.M."/>
            <person name="Sitter C."/>
            <person name="Sutton G.G."/>
            <person name="Venter J.C."/>
            <person name="Wang Z."/>
            <person name="Woodage T."/>
            <person name="Zheng X.H."/>
            <person name="Zhong F."/>
        </authorList>
    </citation>
    <scope>NUCLEOTIDE SEQUENCE [LARGE SCALE GENOMIC DNA]</scope>
    <source>
        <strain>BN</strain>
        <strain evidence="2">Sprague-Dawley</strain>
    </source>
</reference>
<accession>A6IAE9</accession>
<dbReference type="Proteomes" id="UP000234681">
    <property type="component" value="Chromosome 4"/>
</dbReference>
<protein>
    <submittedName>
        <fullName evidence="1">RCG56383</fullName>
    </submittedName>
</protein>